<evidence type="ECO:0000313" key="3">
    <source>
        <dbReference type="EnsemblMetazoa" id="Aqu2.1.16074_001"/>
    </source>
</evidence>
<dbReference type="AlphaFoldDB" id="A0A1X7TMA3"/>
<reference evidence="3" key="1">
    <citation type="submission" date="2017-05" db="UniProtKB">
        <authorList>
            <consortium name="EnsemblMetazoa"/>
        </authorList>
    </citation>
    <scope>IDENTIFICATION</scope>
</reference>
<sequence length="244" mass="28098">MIRNTPWSAEDCNSGADCFYLNYSAIPSYSRESPPGIPIENCTLENDYDEKDVTCYIIGFHPAVGIALLGGFINIVTPLLFAFYVSIQVKIFWKVYKKFRDDKIKGKFKYWCRFRILRIVLCYVLFVFIISSLPMAFVALVYFNYETPRDRQNSFEKLFSSESFLGQSIAFCFASSAFLVFPVMHIEKYSIDTTENNNINEDDDDYYYGENENRNETVNFARDAPRRGSSGQGALRPSRSYGTS</sequence>
<keyword evidence="2" id="KW-1133">Transmembrane helix</keyword>
<proteinExistence type="predicted"/>
<protein>
    <submittedName>
        <fullName evidence="3">Uncharacterized protein</fullName>
    </submittedName>
</protein>
<dbReference type="EnsemblMetazoa" id="Aqu2.1.16074_001">
    <property type="protein sequence ID" value="Aqu2.1.16074_001"/>
    <property type="gene ID" value="Aqu2.1.16074"/>
</dbReference>
<keyword evidence="2" id="KW-0472">Membrane</keyword>
<evidence type="ECO:0000256" key="1">
    <source>
        <dbReference type="SAM" id="MobiDB-lite"/>
    </source>
</evidence>
<name>A0A1X7TMA3_AMPQE</name>
<accession>A0A1X7TMA3</accession>
<evidence type="ECO:0000256" key="2">
    <source>
        <dbReference type="SAM" id="Phobius"/>
    </source>
</evidence>
<feature type="transmembrane region" description="Helical" evidence="2">
    <location>
        <begin position="116"/>
        <end position="143"/>
    </location>
</feature>
<dbReference type="InParanoid" id="A0A1X7TMA3"/>
<organism evidence="3">
    <name type="scientific">Amphimedon queenslandica</name>
    <name type="common">Sponge</name>
    <dbReference type="NCBI Taxonomy" id="400682"/>
    <lineage>
        <taxon>Eukaryota</taxon>
        <taxon>Metazoa</taxon>
        <taxon>Porifera</taxon>
        <taxon>Demospongiae</taxon>
        <taxon>Heteroscleromorpha</taxon>
        <taxon>Haplosclerida</taxon>
        <taxon>Niphatidae</taxon>
        <taxon>Amphimedon</taxon>
    </lineage>
</organism>
<feature type="region of interest" description="Disordered" evidence="1">
    <location>
        <begin position="218"/>
        <end position="244"/>
    </location>
</feature>
<keyword evidence="2" id="KW-0812">Transmembrane</keyword>
<feature type="transmembrane region" description="Helical" evidence="2">
    <location>
        <begin position="163"/>
        <end position="181"/>
    </location>
</feature>